<dbReference type="AlphaFoldDB" id="A0A1M5CUT4"/>
<reference evidence="7" key="1">
    <citation type="submission" date="2016-11" db="EMBL/GenBank/DDBJ databases">
        <authorList>
            <person name="Varghese N."/>
            <person name="Submissions S."/>
        </authorList>
    </citation>
    <scope>NUCLEOTIDE SEQUENCE [LARGE SCALE GENOMIC DNA]</scope>
    <source>
        <strain evidence="7">DSM 17539</strain>
    </source>
</reference>
<dbReference type="Proteomes" id="UP000184406">
    <property type="component" value="Unassembled WGS sequence"/>
</dbReference>
<keyword evidence="2 4" id="KW-0560">Oxidoreductase</keyword>
<dbReference type="EMBL" id="FQUX01000005">
    <property type="protein sequence ID" value="SHF58505.1"/>
    <property type="molecule type" value="Genomic_DNA"/>
</dbReference>
<dbReference type="InterPro" id="IPR016161">
    <property type="entry name" value="Ald_DH/histidinol_DH"/>
</dbReference>
<dbReference type="InterPro" id="IPR016163">
    <property type="entry name" value="Ald_DH_C"/>
</dbReference>
<dbReference type="InterPro" id="IPR016160">
    <property type="entry name" value="Ald_DH_CS_CYS"/>
</dbReference>
<dbReference type="PROSITE" id="PS00687">
    <property type="entry name" value="ALDEHYDE_DEHYDR_GLU"/>
    <property type="match status" value="1"/>
</dbReference>
<dbReference type="PROSITE" id="PS00070">
    <property type="entry name" value="ALDEHYDE_DEHYDR_CYS"/>
    <property type="match status" value="1"/>
</dbReference>
<comment type="similarity">
    <text evidence="1 4">Belongs to the aldehyde dehydrogenase family.</text>
</comment>
<accession>A0A1M5CUT4</accession>
<dbReference type="GO" id="GO:0016620">
    <property type="term" value="F:oxidoreductase activity, acting on the aldehyde or oxo group of donors, NAD or NADP as acceptor"/>
    <property type="evidence" value="ECO:0007669"/>
    <property type="project" value="InterPro"/>
</dbReference>
<proteinExistence type="inferred from homology"/>
<dbReference type="Pfam" id="PF00171">
    <property type="entry name" value="Aldedh"/>
    <property type="match status" value="1"/>
</dbReference>
<evidence type="ECO:0000259" key="5">
    <source>
        <dbReference type="Pfam" id="PF00171"/>
    </source>
</evidence>
<dbReference type="RefSeq" id="WP_072863102.1">
    <property type="nucleotide sequence ID" value="NZ_FQUX01000005.1"/>
</dbReference>
<evidence type="ECO:0000313" key="6">
    <source>
        <dbReference type="EMBL" id="SHF58505.1"/>
    </source>
</evidence>
<gene>
    <name evidence="6" type="ORF">SAMN03080594_105208</name>
</gene>
<name>A0A1M5CUT4_9FLAO</name>
<dbReference type="InterPro" id="IPR016162">
    <property type="entry name" value="Ald_DH_N"/>
</dbReference>
<keyword evidence="7" id="KW-1185">Reference proteome</keyword>
<dbReference type="InterPro" id="IPR029510">
    <property type="entry name" value="Ald_DH_CS_GLU"/>
</dbReference>
<protein>
    <submittedName>
        <fullName evidence="6">Acyl-CoA reductase</fullName>
    </submittedName>
</protein>
<dbReference type="InterPro" id="IPR015590">
    <property type="entry name" value="Aldehyde_DH_dom"/>
</dbReference>
<dbReference type="SUPFAM" id="SSF53720">
    <property type="entry name" value="ALDH-like"/>
    <property type="match status" value="1"/>
</dbReference>
<sequence length="461" mass="50503">MINTISPIDGTIYYTAEEHGPKDIEQALDLAESAFPIWSNLSIAERAKYITAFVDAIVQDKNDIALEITWQMGRPLGQSPGEIKGFGDRAHYMIGVAEEALGDYKVVDAENPDKRWVERVPIGVVSVLSPWNYPFLTSVNAIVPALMAGNVVILKHSFQTPLVAERYAKAAAKAGLPKGVFQILHLNHKNTAELIGDNRIDGVYFTGSVQGGVAVQNSLVNKFIPCGLELGGKDPAYVMADANLENSVENLVDGAFFNSGQSCCGIERIYVHETLYDKFVDGFVALTKQYTLGNPLDAETNLGPMVKTDAANYVRKQIEQALGKGAKSLVPESLFKASKKDTPYLSPHVLVNVDHSMEVMTEESFGPVVGIMKVKNDEEALRLMNDSQYGLTASLWANDMDRAINLGRKIETGTVFMNRCDYLDPALAWTGVKNSGKGVTLSKIGYDHVTRVKSFNFRKGK</sequence>
<dbReference type="FunFam" id="3.40.309.10:FF:000009">
    <property type="entry name" value="Aldehyde dehydrogenase A"/>
    <property type="match status" value="1"/>
</dbReference>
<evidence type="ECO:0000256" key="1">
    <source>
        <dbReference type="ARBA" id="ARBA00009986"/>
    </source>
</evidence>
<evidence type="ECO:0000313" key="7">
    <source>
        <dbReference type="Proteomes" id="UP000184406"/>
    </source>
</evidence>
<organism evidence="6 7">
    <name type="scientific">Arenibacter palladensis</name>
    <dbReference type="NCBI Taxonomy" id="237373"/>
    <lineage>
        <taxon>Bacteria</taxon>
        <taxon>Pseudomonadati</taxon>
        <taxon>Bacteroidota</taxon>
        <taxon>Flavobacteriia</taxon>
        <taxon>Flavobacteriales</taxon>
        <taxon>Flavobacteriaceae</taxon>
        <taxon>Arenibacter</taxon>
    </lineage>
</organism>
<evidence type="ECO:0000256" key="3">
    <source>
        <dbReference type="PROSITE-ProRule" id="PRU10007"/>
    </source>
</evidence>
<evidence type="ECO:0000256" key="2">
    <source>
        <dbReference type="ARBA" id="ARBA00023002"/>
    </source>
</evidence>
<dbReference type="Gene3D" id="3.40.309.10">
    <property type="entry name" value="Aldehyde Dehydrogenase, Chain A, domain 2"/>
    <property type="match status" value="1"/>
</dbReference>
<dbReference type="OrthoDB" id="1394754at2"/>
<dbReference type="Gene3D" id="3.40.605.10">
    <property type="entry name" value="Aldehyde Dehydrogenase, Chain A, domain 1"/>
    <property type="match status" value="1"/>
</dbReference>
<evidence type="ECO:0000256" key="4">
    <source>
        <dbReference type="RuleBase" id="RU003345"/>
    </source>
</evidence>
<feature type="domain" description="Aldehyde dehydrogenase" evidence="5">
    <location>
        <begin position="2"/>
        <end position="454"/>
    </location>
</feature>
<dbReference type="CDD" id="cd07102">
    <property type="entry name" value="ALDH_EDX86601"/>
    <property type="match status" value="1"/>
</dbReference>
<dbReference type="PANTHER" id="PTHR11699">
    <property type="entry name" value="ALDEHYDE DEHYDROGENASE-RELATED"/>
    <property type="match status" value="1"/>
</dbReference>
<feature type="active site" evidence="3">
    <location>
        <position position="229"/>
    </location>
</feature>